<dbReference type="GO" id="GO:0043023">
    <property type="term" value="F:ribosomal large subunit binding"/>
    <property type="evidence" value="ECO:0007669"/>
    <property type="project" value="UniProtKB-UniRule"/>
</dbReference>
<dbReference type="EMBL" id="QBMN01000016">
    <property type="protein sequence ID" value="PZO44685.1"/>
    <property type="molecule type" value="Genomic_DNA"/>
</dbReference>
<feature type="compositionally biased region" description="Basic and acidic residues" evidence="6">
    <location>
        <begin position="442"/>
        <end position="472"/>
    </location>
</feature>
<dbReference type="AlphaFoldDB" id="A0A2W4YCV8"/>
<evidence type="ECO:0000313" key="9">
    <source>
        <dbReference type="Proteomes" id="UP000249081"/>
    </source>
</evidence>
<protein>
    <recommendedName>
        <fullName evidence="5">Rqc2 homolog RqcH</fullName>
        <shortName evidence="5">RqcH</shortName>
    </recommendedName>
</protein>
<dbReference type="PANTHER" id="PTHR15239:SF6">
    <property type="entry name" value="RIBOSOME QUALITY CONTROL COMPLEX SUBUNIT NEMF"/>
    <property type="match status" value="1"/>
</dbReference>
<dbReference type="Pfam" id="PF05670">
    <property type="entry name" value="NFACT-R_1"/>
    <property type="match status" value="1"/>
</dbReference>
<dbReference type="HAMAP" id="MF_00844_B">
    <property type="entry name" value="RqcH_B"/>
    <property type="match status" value="1"/>
</dbReference>
<comment type="caution">
    <text evidence="8">The sequence shown here is derived from an EMBL/GenBank/DDBJ whole genome shotgun (WGS) entry which is preliminary data.</text>
</comment>
<evidence type="ECO:0000256" key="1">
    <source>
        <dbReference type="ARBA" id="ARBA00022555"/>
    </source>
</evidence>
<evidence type="ECO:0000256" key="5">
    <source>
        <dbReference type="HAMAP-Rule" id="MF_00844"/>
    </source>
</evidence>
<keyword evidence="5" id="KW-0175">Coiled coil</keyword>
<keyword evidence="2 5" id="KW-0699">rRNA-binding</keyword>
<keyword evidence="1 5" id="KW-0820">tRNA-binding</keyword>
<feature type="coiled-coil region" evidence="5">
    <location>
        <begin position="286"/>
        <end position="324"/>
    </location>
</feature>
<reference evidence="9" key="1">
    <citation type="submission" date="2018-04" db="EMBL/GenBank/DDBJ databases">
        <authorList>
            <person name="Cornet L."/>
        </authorList>
    </citation>
    <scope>NUCLEOTIDE SEQUENCE [LARGE SCALE GENOMIC DNA]</scope>
</reference>
<dbReference type="InterPro" id="IPR051608">
    <property type="entry name" value="RQC_Subunit_NEMF"/>
</dbReference>
<dbReference type="Pfam" id="PF05833">
    <property type="entry name" value="NFACT_N"/>
    <property type="match status" value="1"/>
</dbReference>
<evidence type="ECO:0000313" key="8">
    <source>
        <dbReference type="EMBL" id="PZO44685.1"/>
    </source>
</evidence>
<feature type="region of interest" description="Disordered" evidence="6">
    <location>
        <begin position="438"/>
        <end position="477"/>
    </location>
</feature>
<proteinExistence type="inferred from homology"/>
<dbReference type="Proteomes" id="UP000249081">
    <property type="component" value="Unassembled WGS sequence"/>
</dbReference>
<evidence type="ECO:0000256" key="3">
    <source>
        <dbReference type="ARBA" id="ARBA00022884"/>
    </source>
</evidence>
<comment type="subunit">
    <text evidence="5">Associates with stalled 50S ribosomal subunits. Binds to RqcP.</text>
</comment>
<feature type="domain" description="NFACT RNA-binding" evidence="7">
    <location>
        <begin position="471"/>
        <end position="560"/>
    </location>
</feature>
<comment type="similarity">
    <text evidence="5">Belongs to the NEMF family.</text>
</comment>
<dbReference type="GO" id="GO:0000049">
    <property type="term" value="F:tRNA binding"/>
    <property type="evidence" value="ECO:0007669"/>
    <property type="project" value="UniProtKB-UniRule"/>
</dbReference>
<evidence type="ECO:0000256" key="4">
    <source>
        <dbReference type="ARBA" id="ARBA00022917"/>
    </source>
</evidence>
<evidence type="ECO:0000256" key="6">
    <source>
        <dbReference type="SAM" id="MobiDB-lite"/>
    </source>
</evidence>
<reference evidence="8 9" key="2">
    <citation type="submission" date="2018-06" db="EMBL/GenBank/DDBJ databases">
        <title>Metagenomic assembly of (sub)arctic Cyanobacteria and their associated microbiome from non-axenic cultures.</title>
        <authorList>
            <person name="Baurain D."/>
        </authorList>
    </citation>
    <scope>NUCLEOTIDE SEQUENCE [LARGE SCALE GENOMIC DNA]</scope>
    <source>
        <strain evidence="8">ULC041bin1</strain>
    </source>
</reference>
<sequence length="591" mass="66704">MQPVDFTTLMALCQSLEADWVPARCETVVQSDTTTLALGLRTLDRRGWLTISWHPQAARLHLGDAPPKGQDTFTFSQQIKHQINQLALVAIAPVAPWERAIDLQFGPRPGDPPQWHLYVEVMGKYSNVILANAQNQIVTAAHQVSDQQSRVRPIQTGDPYVLPPAMLNTLPSLTESQASWQERVTLVPTTLKKMLMQSYGGLSSSLVRSLLSSAHLAPDQPADTITQADWDRLFGVWQRWLTCLEKRDFYPGWAEGGYTVLDWEGAAPVADVHGLLNQYYGREIALQQFERLKNQIQQRLKGVLDKLRLKASTFEQRLDQSAQADQHRQRADLLMAYSHQWQPGMTQMTVDDFETGAPMAIAIDPDKTAIQQAQRLYKQHQKLKRAKAAVSPLLAAVQAELAYLEQVEAALTQTQTYEEPADLEALIDIRHELIQQGYMATPDHRPSDRKASDRKASDRHPSDEGFRQRRTPDGLPVLVGRNNRQNDLLISTVATDYDLWFHTQEIPGSHVLLRLGAGDVASDRDLAYVADLAAYYSRARQSDQVPVIYTQPRHVYKPKGARPGMVIYKQETVIWGQPRRVEPQQVARADR</sequence>
<keyword evidence="4 5" id="KW-0648">Protein biosynthesis</keyword>
<dbReference type="Gene3D" id="2.30.310.10">
    <property type="entry name" value="ibrinogen binding protein from staphylococcus aureus domain"/>
    <property type="match status" value="1"/>
</dbReference>
<name>A0A2W4YCV8_9CYAN</name>
<dbReference type="PANTHER" id="PTHR15239">
    <property type="entry name" value="NUCLEAR EXPORT MEDIATOR FACTOR NEMF"/>
    <property type="match status" value="1"/>
</dbReference>
<accession>A0A2W4YCV8</accession>
<evidence type="ECO:0000259" key="7">
    <source>
        <dbReference type="Pfam" id="PF05670"/>
    </source>
</evidence>
<gene>
    <name evidence="5" type="primary">rqcH</name>
    <name evidence="8" type="ORF">DCF17_03715</name>
</gene>
<dbReference type="InterPro" id="IPR008532">
    <property type="entry name" value="NFACT_RNA-bd"/>
</dbReference>
<keyword evidence="3 5" id="KW-0694">RNA-binding</keyword>
<dbReference type="GO" id="GO:0072344">
    <property type="term" value="P:rescue of stalled ribosome"/>
    <property type="evidence" value="ECO:0007669"/>
    <property type="project" value="UniProtKB-UniRule"/>
</dbReference>
<dbReference type="GO" id="GO:1990112">
    <property type="term" value="C:RQC complex"/>
    <property type="evidence" value="ECO:0007669"/>
    <property type="project" value="TreeGrafter"/>
</dbReference>
<comment type="function">
    <text evidence="5">Key component of the ribosome quality control system (RQC), a ribosome-associated complex that mediates the extraction of incompletely synthesized nascent chains from stalled ribosomes and their subsequent degradation. RqcH recruits Ala-charged tRNA, and with RqcP directs the elongation of stalled nascent chains on 50S ribosomal subunits, leading to non-templated C-terminal alanine extensions (Ala tail). The Ala tail promotes nascent chain degradation. May add between 1 and at least 8 Ala residues. Binds to stalled 50S ribosomal subunits.</text>
</comment>
<evidence type="ECO:0000256" key="2">
    <source>
        <dbReference type="ARBA" id="ARBA00022730"/>
    </source>
</evidence>
<dbReference type="InterPro" id="IPR043682">
    <property type="entry name" value="RqcH_bacterial"/>
</dbReference>
<dbReference type="GO" id="GO:0019843">
    <property type="term" value="F:rRNA binding"/>
    <property type="evidence" value="ECO:0007669"/>
    <property type="project" value="UniProtKB-UniRule"/>
</dbReference>
<organism evidence="8 9">
    <name type="scientific">Shackletoniella antarctica</name>
    <dbReference type="NCBI Taxonomy" id="268115"/>
    <lineage>
        <taxon>Bacteria</taxon>
        <taxon>Bacillati</taxon>
        <taxon>Cyanobacteriota</taxon>
        <taxon>Cyanophyceae</taxon>
        <taxon>Oculatellales</taxon>
        <taxon>Oculatellaceae</taxon>
        <taxon>Shackletoniella</taxon>
    </lineage>
</organism>